<dbReference type="InterPro" id="IPR005147">
    <property type="entry name" value="tRNA_synthase_B5-dom"/>
</dbReference>
<organism evidence="12 13">
    <name type="scientific">Candidatus Nomurabacteria bacterium RIFCSPHIGHO2_12_FULL_37_29</name>
    <dbReference type="NCBI Taxonomy" id="1801759"/>
    <lineage>
        <taxon>Bacteria</taxon>
        <taxon>Candidatus Nomuraibacteriota</taxon>
    </lineage>
</organism>
<gene>
    <name evidence="12" type="ORF">A3F19_01300</name>
</gene>
<dbReference type="SUPFAM" id="SSF54991">
    <property type="entry name" value="Anticodon-binding domain of PheRS"/>
    <property type="match status" value="1"/>
</dbReference>
<accession>A0A1F6WCL2</accession>
<dbReference type="GO" id="GO:0005524">
    <property type="term" value="F:ATP binding"/>
    <property type="evidence" value="ECO:0007669"/>
    <property type="project" value="UniProtKB-KW"/>
</dbReference>
<evidence type="ECO:0000256" key="9">
    <source>
        <dbReference type="ARBA" id="ARBA00023146"/>
    </source>
</evidence>
<dbReference type="PANTHER" id="PTHR10947">
    <property type="entry name" value="PHENYLALANYL-TRNA SYNTHETASE BETA CHAIN AND LEUCINE-RICH REPEAT-CONTAINING PROTEIN 47"/>
    <property type="match status" value="1"/>
</dbReference>
<dbReference type="PROSITE" id="PS51483">
    <property type="entry name" value="B5"/>
    <property type="match status" value="1"/>
</dbReference>
<dbReference type="InterPro" id="IPR005146">
    <property type="entry name" value="B3/B4_tRNA-bd"/>
</dbReference>
<dbReference type="Pfam" id="PF17759">
    <property type="entry name" value="tRNA_synthFbeta"/>
    <property type="match status" value="1"/>
</dbReference>
<dbReference type="GO" id="GO:0009328">
    <property type="term" value="C:phenylalanine-tRNA ligase complex"/>
    <property type="evidence" value="ECO:0007669"/>
    <property type="project" value="TreeGrafter"/>
</dbReference>
<dbReference type="Gene3D" id="3.30.70.380">
    <property type="entry name" value="Ferrodoxin-fold anticodon-binding domain"/>
    <property type="match status" value="1"/>
</dbReference>
<dbReference type="PROSITE" id="PS51447">
    <property type="entry name" value="FDX_ACB"/>
    <property type="match status" value="1"/>
</dbReference>
<sequence>MKISYNWLKWYIPDAPDAEKLAYIITYHVAEVETVEKREDGDNIFDIKILPNRAHDLLSHQGIARELASLLDIKYVDPTPKYKIPESKPTNLKIEIITSKDRRHVGRIVRNIKVGSSPEWVVKHLESIGQRSINNIVDATNLVMFNCGQPTHAFDLSKVSGPKLIIKDASRGQKIILLTGEEKELSESMIVITDEAGNPLDTGIKGGKHAEITNSTTDIILEADNFDPVFARKTGQILNIFTDARKRFENDLSPELAPYAMQELSALILEMCPGAIFENIVDTYPQRQEERKFSFSTDMISRILGLNVSVEEIENILKRYNFEYKNDGGEFKIIVPSMRLDLVGEEDMAEEIGRIIGYDRIKPIIPKINFKLKINETYAKIVWVRNKLLNDGYSEVMTYTFCNKGEIEVEKSASDKKFLRTNLSDGLKESLKLNKINVSLLNLGEVKIFEIGTVFKKGSEEMHIAYGDKKEIKEITLDEYTKLARAETQVKNSGAFALGDMGQGTHDALNSLLESPQKFKMWSLFPFIVRDVAVWVPKDVSSENVLKIIKENMGNMVIRDPELFDEFKKNTKISYAFRLVFQSNDRTLTDQEINEIMAKITNKIKENDGWQVR</sequence>
<dbReference type="InterPro" id="IPR009061">
    <property type="entry name" value="DNA-bd_dom_put_sf"/>
</dbReference>
<protein>
    <recommendedName>
        <fullName evidence="2">phenylalanine--tRNA ligase</fullName>
        <ecNumber evidence="2">6.1.1.20</ecNumber>
    </recommendedName>
</protein>
<dbReference type="InterPro" id="IPR041616">
    <property type="entry name" value="PheRS_beta_core"/>
</dbReference>
<evidence type="ECO:0000256" key="4">
    <source>
        <dbReference type="ARBA" id="ARBA00022723"/>
    </source>
</evidence>
<dbReference type="Gene3D" id="3.30.930.10">
    <property type="entry name" value="Bira Bifunctional Protein, Domain 2"/>
    <property type="match status" value="1"/>
</dbReference>
<evidence type="ECO:0000256" key="1">
    <source>
        <dbReference type="ARBA" id="ARBA00001946"/>
    </source>
</evidence>
<proteinExistence type="predicted"/>
<dbReference type="SMART" id="SM00873">
    <property type="entry name" value="B3_4"/>
    <property type="match status" value="1"/>
</dbReference>
<dbReference type="AlphaFoldDB" id="A0A1F6WCL2"/>
<keyword evidence="6" id="KW-0067">ATP-binding</keyword>
<dbReference type="InterPro" id="IPR045060">
    <property type="entry name" value="Phe-tRNA-ligase_IIc_bsu"/>
</dbReference>
<feature type="domain" description="FDX-ACB" evidence="10">
    <location>
        <begin position="523"/>
        <end position="613"/>
    </location>
</feature>
<dbReference type="GO" id="GO:0006432">
    <property type="term" value="P:phenylalanyl-tRNA aminoacylation"/>
    <property type="evidence" value="ECO:0007669"/>
    <property type="project" value="InterPro"/>
</dbReference>
<name>A0A1F6WCL2_9BACT</name>
<dbReference type="GO" id="GO:0003723">
    <property type="term" value="F:RNA binding"/>
    <property type="evidence" value="ECO:0007669"/>
    <property type="project" value="InterPro"/>
</dbReference>
<evidence type="ECO:0000313" key="13">
    <source>
        <dbReference type="Proteomes" id="UP000177052"/>
    </source>
</evidence>
<keyword evidence="4" id="KW-0479">Metal-binding</keyword>
<dbReference type="SMART" id="SM00874">
    <property type="entry name" value="B5"/>
    <property type="match status" value="1"/>
</dbReference>
<evidence type="ECO:0000259" key="11">
    <source>
        <dbReference type="PROSITE" id="PS51483"/>
    </source>
</evidence>
<evidence type="ECO:0000256" key="7">
    <source>
        <dbReference type="ARBA" id="ARBA00022842"/>
    </source>
</evidence>
<evidence type="ECO:0000259" key="10">
    <source>
        <dbReference type="PROSITE" id="PS51447"/>
    </source>
</evidence>
<dbReference type="Pfam" id="PF03147">
    <property type="entry name" value="FDX-ACB"/>
    <property type="match status" value="1"/>
</dbReference>
<dbReference type="InterPro" id="IPR036690">
    <property type="entry name" value="Fdx_antiC-bd_sf"/>
</dbReference>
<evidence type="ECO:0000256" key="6">
    <source>
        <dbReference type="ARBA" id="ARBA00022840"/>
    </source>
</evidence>
<dbReference type="SUPFAM" id="SSF56037">
    <property type="entry name" value="PheT/TilS domain"/>
    <property type="match status" value="1"/>
</dbReference>
<keyword evidence="7" id="KW-0460">Magnesium</keyword>
<evidence type="ECO:0000256" key="8">
    <source>
        <dbReference type="ARBA" id="ARBA00022917"/>
    </source>
</evidence>
<evidence type="ECO:0000256" key="3">
    <source>
        <dbReference type="ARBA" id="ARBA00022598"/>
    </source>
</evidence>
<dbReference type="InterPro" id="IPR005121">
    <property type="entry name" value="Fdx_antiC-bd"/>
</dbReference>
<evidence type="ECO:0000313" key="12">
    <source>
        <dbReference type="EMBL" id="OGI79435.1"/>
    </source>
</evidence>
<dbReference type="SUPFAM" id="SSF46955">
    <property type="entry name" value="Putative DNA-binding domain"/>
    <property type="match status" value="2"/>
</dbReference>
<dbReference type="EMBL" id="MFUJ01000010">
    <property type="protein sequence ID" value="OGI79435.1"/>
    <property type="molecule type" value="Genomic_DNA"/>
</dbReference>
<keyword evidence="8" id="KW-0648">Protein biosynthesis</keyword>
<keyword evidence="5" id="KW-0547">Nucleotide-binding</keyword>
<dbReference type="GO" id="GO:0000287">
    <property type="term" value="F:magnesium ion binding"/>
    <property type="evidence" value="ECO:0007669"/>
    <property type="project" value="InterPro"/>
</dbReference>
<evidence type="ECO:0000256" key="5">
    <source>
        <dbReference type="ARBA" id="ARBA00022741"/>
    </source>
</evidence>
<dbReference type="SUPFAM" id="SSF55681">
    <property type="entry name" value="Class II aaRS and biotin synthetases"/>
    <property type="match status" value="1"/>
</dbReference>
<dbReference type="InterPro" id="IPR045864">
    <property type="entry name" value="aa-tRNA-synth_II/BPL/LPL"/>
</dbReference>
<dbReference type="SMART" id="SM00896">
    <property type="entry name" value="FDX-ACB"/>
    <property type="match status" value="1"/>
</dbReference>
<dbReference type="Gene3D" id="3.30.56.10">
    <property type="match status" value="2"/>
</dbReference>
<feature type="domain" description="B5" evidence="11">
    <location>
        <begin position="288"/>
        <end position="363"/>
    </location>
</feature>
<dbReference type="Pfam" id="PF03483">
    <property type="entry name" value="B3_4"/>
    <property type="match status" value="1"/>
</dbReference>
<dbReference type="GO" id="GO:0004826">
    <property type="term" value="F:phenylalanine-tRNA ligase activity"/>
    <property type="evidence" value="ECO:0007669"/>
    <property type="project" value="UniProtKB-EC"/>
</dbReference>
<comment type="caution">
    <text evidence="12">The sequence shown here is derived from an EMBL/GenBank/DDBJ whole genome shotgun (WGS) entry which is preliminary data.</text>
</comment>
<comment type="cofactor">
    <cofactor evidence="1">
        <name>Mg(2+)</name>
        <dbReference type="ChEBI" id="CHEBI:18420"/>
    </cofactor>
</comment>
<dbReference type="InterPro" id="IPR020825">
    <property type="entry name" value="Phe-tRNA_synthase-like_B3/B4"/>
</dbReference>
<evidence type="ECO:0000256" key="2">
    <source>
        <dbReference type="ARBA" id="ARBA00012814"/>
    </source>
</evidence>
<keyword evidence="3" id="KW-0436">Ligase</keyword>
<dbReference type="Pfam" id="PF03484">
    <property type="entry name" value="B5"/>
    <property type="match status" value="1"/>
</dbReference>
<keyword evidence="9" id="KW-0030">Aminoacyl-tRNA synthetase</keyword>
<dbReference type="Gene3D" id="3.50.40.10">
    <property type="entry name" value="Phenylalanyl-trna Synthetase, Chain B, domain 3"/>
    <property type="match status" value="1"/>
</dbReference>
<reference evidence="12 13" key="1">
    <citation type="journal article" date="2016" name="Nat. Commun.">
        <title>Thousands of microbial genomes shed light on interconnected biogeochemical processes in an aquifer system.</title>
        <authorList>
            <person name="Anantharaman K."/>
            <person name="Brown C.T."/>
            <person name="Hug L.A."/>
            <person name="Sharon I."/>
            <person name="Castelle C.J."/>
            <person name="Probst A.J."/>
            <person name="Thomas B.C."/>
            <person name="Singh A."/>
            <person name="Wilkins M.J."/>
            <person name="Karaoz U."/>
            <person name="Brodie E.L."/>
            <person name="Williams K.H."/>
            <person name="Hubbard S.S."/>
            <person name="Banfield J.F."/>
        </authorList>
    </citation>
    <scope>NUCLEOTIDE SEQUENCE [LARGE SCALE GENOMIC DNA]</scope>
</reference>
<dbReference type="EC" id="6.1.1.20" evidence="2"/>
<dbReference type="PANTHER" id="PTHR10947:SF0">
    <property type="entry name" value="PHENYLALANINE--TRNA LIGASE BETA SUBUNIT"/>
    <property type="match status" value="1"/>
</dbReference>
<dbReference type="Proteomes" id="UP000177052">
    <property type="component" value="Unassembled WGS sequence"/>
</dbReference>